<dbReference type="GO" id="GO:0032259">
    <property type="term" value="P:methylation"/>
    <property type="evidence" value="ECO:0007669"/>
    <property type="project" value="UniProtKB-KW"/>
</dbReference>
<dbReference type="Gene3D" id="3.30.1330.30">
    <property type="match status" value="1"/>
</dbReference>
<dbReference type="GO" id="GO:0008173">
    <property type="term" value="F:RNA methyltransferase activity"/>
    <property type="evidence" value="ECO:0007669"/>
    <property type="project" value="InterPro"/>
</dbReference>
<dbReference type="CDD" id="cd18103">
    <property type="entry name" value="SpoU-like_RlmB"/>
    <property type="match status" value="1"/>
</dbReference>
<dbReference type="NCBIfam" id="TIGR00186">
    <property type="entry name" value="rRNA_methyl_3"/>
    <property type="match status" value="1"/>
</dbReference>
<reference evidence="4" key="1">
    <citation type="submission" date="2012-02" db="EMBL/GenBank/DDBJ databases">
        <title>The complete genome of Solitalea canadensis DSM 3403.</title>
        <authorList>
            <consortium name="US DOE Joint Genome Institute (JGI-PGF)"/>
            <person name="Lucas S."/>
            <person name="Copeland A."/>
            <person name="Lapidus A."/>
            <person name="Glavina del Rio T."/>
            <person name="Dalin E."/>
            <person name="Tice H."/>
            <person name="Bruce D."/>
            <person name="Goodwin L."/>
            <person name="Pitluck S."/>
            <person name="Peters L."/>
            <person name="Ovchinnikova G."/>
            <person name="Lu M."/>
            <person name="Kyrpides N."/>
            <person name="Mavromatis K."/>
            <person name="Ivanova N."/>
            <person name="Brettin T."/>
            <person name="Detter J.C."/>
            <person name="Han C."/>
            <person name="Larimer F."/>
            <person name="Land M."/>
            <person name="Hauser L."/>
            <person name="Markowitz V."/>
            <person name="Cheng J.-F."/>
            <person name="Hugenholtz P."/>
            <person name="Woyke T."/>
            <person name="Wu D."/>
            <person name="Spring S."/>
            <person name="Schroeder M."/>
            <person name="Kopitz M."/>
            <person name="Brambilla E."/>
            <person name="Klenk H.-P."/>
            <person name="Eisen J.A."/>
        </authorList>
    </citation>
    <scope>NUCLEOTIDE SEQUENCE</scope>
    <source>
        <strain evidence="4">DSM 3403</strain>
    </source>
</reference>
<organism evidence="4 5">
    <name type="scientific">Solitalea canadensis (strain ATCC 29591 / DSM 3403 / JCM 21819 / LMG 8368 / NBRC 15130 / NCIMB 12057 / USAM 9D)</name>
    <name type="common">Flexibacter canadensis</name>
    <dbReference type="NCBI Taxonomy" id="929556"/>
    <lineage>
        <taxon>Bacteria</taxon>
        <taxon>Pseudomonadati</taxon>
        <taxon>Bacteroidota</taxon>
        <taxon>Sphingobacteriia</taxon>
        <taxon>Sphingobacteriales</taxon>
        <taxon>Sphingobacteriaceae</taxon>
        <taxon>Solitalea</taxon>
    </lineage>
</organism>
<dbReference type="GO" id="GO:0003723">
    <property type="term" value="F:RNA binding"/>
    <property type="evidence" value="ECO:0007669"/>
    <property type="project" value="InterPro"/>
</dbReference>
<dbReference type="InterPro" id="IPR013123">
    <property type="entry name" value="SpoU_subst-bd"/>
</dbReference>
<gene>
    <name evidence="4" type="ordered locus">Solca_1912</name>
</gene>
<dbReference type="Gene3D" id="3.40.1280.10">
    <property type="match status" value="1"/>
</dbReference>
<dbReference type="InterPro" id="IPR001537">
    <property type="entry name" value="SpoU_MeTrfase"/>
</dbReference>
<evidence type="ECO:0000256" key="2">
    <source>
        <dbReference type="ARBA" id="ARBA00022679"/>
    </source>
</evidence>
<dbReference type="InterPro" id="IPR029064">
    <property type="entry name" value="Ribosomal_eL30-like_sf"/>
</dbReference>
<dbReference type="KEGG" id="scn:Solca_1912"/>
<dbReference type="GO" id="GO:0006396">
    <property type="term" value="P:RNA processing"/>
    <property type="evidence" value="ECO:0007669"/>
    <property type="project" value="InterPro"/>
</dbReference>
<dbReference type="SMART" id="SM00967">
    <property type="entry name" value="SpoU_sub_bind"/>
    <property type="match status" value="1"/>
</dbReference>
<keyword evidence="2" id="KW-0808">Transferase</keyword>
<evidence type="ECO:0000259" key="3">
    <source>
        <dbReference type="SMART" id="SM00967"/>
    </source>
</evidence>
<keyword evidence="5" id="KW-1185">Reference proteome</keyword>
<dbReference type="AlphaFoldDB" id="H8KQV1"/>
<proteinExistence type="predicted"/>
<evidence type="ECO:0000313" key="5">
    <source>
        <dbReference type="Proteomes" id="UP000007590"/>
    </source>
</evidence>
<dbReference type="Pfam" id="PF00588">
    <property type="entry name" value="SpoU_methylase"/>
    <property type="match status" value="1"/>
</dbReference>
<evidence type="ECO:0000256" key="1">
    <source>
        <dbReference type="ARBA" id="ARBA00022603"/>
    </source>
</evidence>
<dbReference type="HOGENOM" id="CLU_021322_0_1_10"/>
<dbReference type="InterPro" id="IPR004441">
    <property type="entry name" value="rRNA_MeTrfase_TrmH"/>
</dbReference>
<dbReference type="GO" id="GO:0005829">
    <property type="term" value="C:cytosol"/>
    <property type="evidence" value="ECO:0007669"/>
    <property type="project" value="TreeGrafter"/>
</dbReference>
<dbReference type="EMBL" id="CP003349">
    <property type="protein sequence ID" value="AFD06972.1"/>
    <property type="molecule type" value="Genomic_DNA"/>
</dbReference>
<dbReference type="Proteomes" id="UP000007590">
    <property type="component" value="Chromosome"/>
</dbReference>
<dbReference type="STRING" id="929556.Solca_1912"/>
<protein>
    <submittedName>
        <fullName evidence="4">rRNA methylase, putative, group 3</fullName>
    </submittedName>
</protein>
<dbReference type="Pfam" id="PF08032">
    <property type="entry name" value="SpoU_sub_bind"/>
    <property type="match status" value="1"/>
</dbReference>
<sequence>MRDFGTAKKESNELVFGIRAVIEAITAGKEIESLYIQKGLTGNLFAELRLVIAEYNIPFQSVPVEKLNRLTTKNHQGVVAYISPIVYHKTEHIVPDIYAAGKTPLLLVLDRVTDVRNFGAIVRTAECMGVDAVIVPARGSAQVNPDAVKTSAGAIFRVPICREMKLKDTLEFLKDSGIQLVACTEKTDNVLADVDYTGPTAIIMGSEEDGISPEYMKYCDAKAKIPMFGDIASFNVSVSAGIILYEAIRQRK</sequence>
<dbReference type="InterPro" id="IPR029028">
    <property type="entry name" value="Alpha/beta_knot_MTases"/>
</dbReference>
<name>H8KQV1_SOLCM</name>
<dbReference type="InterPro" id="IPR029026">
    <property type="entry name" value="tRNA_m1G_MTases_N"/>
</dbReference>
<dbReference type="PANTHER" id="PTHR46429:SF1">
    <property type="entry name" value="23S RRNA (GUANOSINE-2'-O-)-METHYLTRANSFERASE RLMB"/>
    <property type="match status" value="1"/>
</dbReference>
<dbReference type="SUPFAM" id="SSF75217">
    <property type="entry name" value="alpha/beta knot"/>
    <property type="match status" value="1"/>
</dbReference>
<dbReference type="eggNOG" id="COG0566">
    <property type="taxonomic scope" value="Bacteria"/>
</dbReference>
<dbReference type="RefSeq" id="WP_014680199.1">
    <property type="nucleotide sequence ID" value="NC_017770.1"/>
</dbReference>
<keyword evidence="1 4" id="KW-0489">Methyltransferase</keyword>
<feature type="domain" description="RNA 2-O ribose methyltransferase substrate binding" evidence="3">
    <location>
        <begin position="14"/>
        <end position="88"/>
    </location>
</feature>
<evidence type="ECO:0000313" key="4">
    <source>
        <dbReference type="EMBL" id="AFD06972.1"/>
    </source>
</evidence>
<dbReference type="SUPFAM" id="SSF55315">
    <property type="entry name" value="L30e-like"/>
    <property type="match status" value="1"/>
</dbReference>
<accession>H8KQV1</accession>
<dbReference type="PANTHER" id="PTHR46429">
    <property type="entry name" value="23S RRNA (GUANOSINE-2'-O-)-METHYLTRANSFERASE RLMB"/>
    <property type="match status" value="1"/>
</dbReference>
<dbReference type="OrthoDB" id="9794400at2"/>